<keyword evidence="1" id="KW-1133">Transmembrane helix</keyword>
<feature type="transmembrane region" description="Helical" evidence="1">
    <location>
        <begin position="38"/>
        <end position="57"/>
    </location>
</feature>
<protein>
    <submittedName>
        <fullName evidence="2">Uncharacterized protein</fullName>
    </submittedName>
</protein>
<proteinExistence type="predicted"/>
<dbReference type="Proteomes" id="UP000256429">
    <property type="component" value="Unassembled WGS sequence"/>
</dbReference>
<reference evidence="2 3" key="1">
    <citation type="submission" date="2018-08" db="EMBL/GenBank/DDBJ databases">
        <title>Genomic Encyclopedia of Type Strains, Phase III (KMG-III): the genomes of soil and plant-associated and newly described type strains.</title>
        <authorList>
            <person name="Whitman W."/>
        </authorList>
    </citation>
    <scope>NUCLEOTIDE SEQUENCE [LARGE SCALE GENOMIC DNA]</scope>
    <source>
        <strain evidence="2 3">325-5</strain>
    </source>
</reference>
<organism evidence="2 3">
    <name type="scientific">Lutibacter oceani</name>
    <dbReference type="NCBI Taxonomy" id="1853311"/>
    <lineage>
        <taxon>Bacteria</taxon>
        <taxon>Pseudomonadati</taxon>
        <taxon>Bacteroidota</taxon>
        <taxon>Flavobacteriia</taxon>
        <taxon>Flavobacteriales</taxon>
        <taxon>Flavobacteriaceae</taxon>
        <taxon>Lutibacter</taxon>
    </lineage>
</organism>
<comment type="caution">
    <text evidence="2">The sequence shown here is derived from an EMBL/GenBank/DDBJ whole genome shotgun (WGS) entry which is preliminary data.</text>
</comment>
<dbReference type="AlphaFoldDB" id="A0A3D9RKC3"/>
<evidence type="ECO:0000256" key="1">
    <source>
        <dbReference type="SAM" id="Phobius"/>
    </source>
</evidence>
<keyword evidence="1" id="KW-0472">Membrane</keyword>
<keyword evidence="1" id="KW-0812">Transmembrane</keyword>
<sequence>MFMAGILASVTIGQTVLKYSESFPLVWFGITITKTLNSVLIIVPGLISLIIIYLVWFRKSKVKIE</sequence>
<accession>A0A3D9RKC3</accession>
<name>A0A3D9RKC3_9FLAO</name>
<gene>
    <name evidence="2" type="ORF">BX611_1951</name>
</gene>
<evidence type="ECO:0000313" key="3">
    <source>
        <dbReference type="Proteomes" id="UP000256429"/>
    </source>
</evidence>
<dbReference type="EMBL" id="QTTQ01000011">
    <property type="protein sequence ID" value="REE80309.1"/>
    <property type="molecule type" value="Genomic_DNA"/>
</dbReference>
<evidence type="ECO:0000313" key="2">
    <source>
        <dbReference type="EMBL" id="REE80309.1"/>
    </source>
</evidence>
<keyword evidence="3" id="KW-1185">Reference proteome</keyword>